<dbReference type="CDD" id="cd05296">
    <property type="entry name" value="GH4_P_beta_glucosidase"/>
    <property type="match status" value="1"/>
</dbReference>
<dbReference type="EC" id="3.2.1.86" evidence="9"/>
<protein>
    <recommendedName>
        <fullName evidence="9">6-phospho-beta-glucosidase</fullName>
        <ecNumber evidence="9">3.2.1.86</ecNumber>
    </recommendedName>
</protein>
<evidence type="ECO:0000256" key="4">
    <source>
        <dbReference type="ARBA" id="ARBA00022801"/>
    </source>
</evidence>
<dbReference type="InterPro" id="IPR001088">
    <property type="entry name" value="Glyco_hydro_4"/>
</dbReference>
<evidence type="ECO:0000259" key="14">
    <source>
        <dbReference type="Pfam" id="PF11975"/>
    </source>
</evidence>
<dbReference type="OrthoDB" id="9808275at2"/>
<keyword evidence="11" id="KW-0533">Nickel</keyword>
<comment type="similarity">
    <text evidence="1 13">Belongs to the glycosyl hydrolase 4 family.</text>
</comment>
<keyword evidence="11" id="KW-0170">Cobalt</keyword>
<accession>A0A0C7L614</accession>
<gene>
    <name evidence="15" type="primary">celF_2</name>
    <name evidence="15" type="ORF">R28058_33401</name>
</gene>
<evidence type="ECO:0000256" key="11">
    <source>
        <dbReference type="PIRSR" id="PIRSR601088-3"/>
    </source>
</evidence>
<feature type="binding site" evidence="11">
    <location>
        <position position="172"/>
    </location>
    <ligand>
        <name>Mn(2+)</name>
        <dbReference type="ChEBI" id="CHEBI:29035"/>
    </ligand>
</feature>
<dbReference type="GO" id="GO:0046872">
    <property type="term" value="F:metal ion binding"/>
    <property type="evidence" value="ECO:0007669"/>
    <property type="project" value="UniProtKB-KW"/>
</dbReference>
<dbReference type="GO" id="GO:0016616">
    <property type="term" value="F:oxidoreductase activity, acting on the CH-OH group of donors, NAD or NADP as acceptor"/>
    <property type="evidence" value="ECO:0007669"/>
    <property type="project" value="InterPro"/>
</dbReference>
<feature type="site" description="Increases basicity of active site Tyr" evidence="12">
    <location>
        <position position="112"/>
    </location>
</feature>
<dbReference type="Pfam" id="PF02056">
    <property type="entry name" value="Glyco_hydro_4"/>
    <property type="match status" value="1"/>
</dbReference>
<dbReference type="AlphaFoldDB" id="A0A0C7L614"/>
<dbReference type="PRINTS" id="PR00732">
    <property type="entry name" value="GLHYDRLASE4"/>
</dbReference>
<dbReference type="Proteomes" id="UP000049127">
    <property type="component" value="Unassembled WGS sequence"/>
</dbReference>
<organism evidence="15 16">
    <name type="scientific">Paraclostridium sordellii</name>
    <name type="common">Clostridium sordellii</name>
    <dbReference type="NCBI Taxonomy" id="1505"/>
    <lineage>
        <taxon>Bacteria</taxon>
        <taxon>Bacillati</taxon>
        <taxon>Bacillota</taxon>
        <taxon>Clostridia</taxon>
        <taxon>Peptostreptococcales</taxon>
        <taxon>Peptostreptococcaceae</taxon>
        <taxon>Paraclostridium</taxon>
    </lineage>
</organism>
<dbReference type="SUPFAM" id="SSF51735">
    <property type="entry name" value="NAD(P)-binding Rossmann-fold domains"/>
    <property type="match status" value="1"/>
</dbReference>
<evidence type="ECO:0000256" key="3">
    <source>
        <dbReference type="ARBA" id="ARBA00022723"/>
    </source>
</evidence>
<evidence type="ECO:0000256" key="13">
    <source>
        <dbReference type="RuleBase" id="RU361152"/>
    </source>
</evidence>
<dbReference type="InterPro" id="IPR036291">
    <property type="entry name" value="NAD(P)-bd_dom_sf"/>
</dbReference>
<evidence type="ECO:0000256" key="2">
    <source>
        <dbReference type="ARBA" id="ARBA00011881"/>
    </source>
</evidence>
<comment type="subunit">
    <text evidence="2">Homotetramer.</text>
</comment>
<evidence type="ECO:0000313" key="15">
    <source>
        <dbReference type="EMBL" id="CEP41996.1"/>
    </source>
</evidence>
<evidence type="ECO:0000256" key="1">
    <source>
        <dbReference type="ARBA" id="ARBA00010141"/>
    </source>
</evidence>
<evidence type="ECO:0000256" key="7">
    <source>
        <dbReference type="ARBA" id="ARBA00023277"/>
    </source>
</evidence>
<name>A0A0C7L614_PARSO</name>
<dbReference type="GO" id="GO:0008706">
    <property type="term" value="F:6-phospho-beta-glucosidase activity"/>
    <property type="evidence" value="ECO:0007669"/>
    <property type="project" value="UniProtKB-EC"/>
</dbReference>
<keyword evidence="4 13" id="KW-0378">Hydrolase</keyword>
<evidence type="ECO:0000256" key="6">
    <source>
        <dbReference type="ARBA" id="ARBA00023211"/>
    </source>
</evidence>
<sequence>MKKGLKIVTIGGGSSYTPELVEGFIKRYDELPVKELWLVDIEQGKHKLETVGNLAKRMVKKAGVDMEIHLTLDRKKALKDADFVTTQLRVGLLEARIKDESIPLSHGVIGQETNGAGGLFKALRTVPVILDIIKDVEELCPKAWIINFTNPTGIITEAVFRYTNFKNYIGLCNVPIGMKNGIAKLFDVENERIQMDFAGLNHMVYGLNVSLDGNDITNEAIDKFVHSKLSMQNIKAIEFNADFIKNLGLIPCPYHRYYYKTKEMLDEELTEFSKGKSRGQVVKELEDQLFELYKDENLDIKPPQLEKRGGSFYSDAACNLISSIYNDKQDIQVVNTLNNGAIRNFKDDQAVEVSSVITKNGPKPLSMGYLPDAVDGLVSQIKSFELLAAKAAVYGDYNSAYLALCINPLIPSDDLAKTILDEMIKAHKEYLPQFNK</sequence>
<feature type="domain" description="Glycosyl hydrolase family 4 C-terminal" evidence="14">
    <location>
        <begin position="197"/>
        <end position="410"/>
    </location>
</feature>
<evidence type="ECO:0000256" key="10">
    <source>
        <dbReference type="PIRSR" id="PIRSR601088-2"/>
    </source>
</evidence>
<evidence type="ECO:0000256" key="5">
    <source>
        <dbReference type="ARBA" id="ARBA00023027"/>
    </source>
</evidence>
<dbReference type="GO" id="GO:0005975">
    <property type="term" value="P:carbohydrate metabolic process"/>
    <property type="evidence" value="ECO:0007669"/>
    <property type="project" value="InterPro"/>
</dbReference>
<keyword evidence="6 11" id="KW-0464">Manganese</keyword>
<keyword evidence="8 13" id="KW-0326">Glycosidase</keyword>
<dbReference type="InterPro" id="IPR022616">
    <property type="entry name" value="Glyco_hydro_4_C"/>
</dbReference>
<evidence type="ECO:0000313" key="16">
    <source>
        <dbReference type="Proteomes" id="UP000049127"/>
    </source>
</evidence>
<keyword evidence="11" id="KW-0408">Iron</keyword>
<dbReference type="EMBL" id="CEKZ01000028">
    <property type="protein sequence ID" value="CEP41996.1"/>
    <property type="molecule type" value="Genomic_DNA"/>
</dbReference>
<comment type="cofactor">
    <cofactor evidence="13">
        <name>NAD(+)</name>
        <dbReference type="ChEBI" id="CHEBI:57540"/>
    </cofactor>
    <text evidence="13">Binds 1 NAD(+) per subunit.</text>
</comment>
<dbReference type="PANTHER" id="PTHR32092">
    <property type="entry name" value="6-PHOSPHO-BETA-GLUCOSIDASE-RELATED"/>
    <property type="match status" value="1"/>
</dbReference>
<keyword evidence="7" id="KW-0119">Carbohydrate metabolism</keyword>
<keyword evidence="3 11" id="KW-0479">Metal-binding</keyword>
<dbReference type="InterPro" id="IPR015955">
    <property type="entry name" value="Lactate_DH/Glyco_Ohase_4_C"/>
</dbReference>
<feature type="binding site" evidence="10">
    <location>
        <position position="96"/>
    </location>
    <ligand>
        <name>substrate</name>
    </ligand>
</feature>
<feature type="binding site" evidence="11">
    <location>
        <position position="202"/>
    </location>
    <ligand>
        <name>Mn(2+)</name>
        <dbReference type="ChEBI" id="CHEBI:29035"/>
    </ligand>
</feature>
<dbReference type="Pfam" id="PF11975">
    <property type="entry name" value="Glyco_hydro_4C"/>
    <property type="match status" value="1"/>
</dbReference>
<dbReference type="PANTHER" id="PTHR32092:SF5">
    <property type="entry name" value="6-PHOSPHO-BETA-GLUCOSIDASE"/>
    <property type="match status" value="1"/>
</dbReference>
<reference evidence="15 16" key="1">
    <citation type="submission" date="2015-01" db="EMBL/GenBank/DDBJ databases">
        <authorList>
            <person name="Aslett A.Martin."/>
            <person name="De Silva Nishadi"/>
        </authorList>
    </citation>
    <scope>NUCLEOTIDE SEQUENCE [LARGE SCALE GENOMIC DNA]</scope>
    <source>
        <strain evidence="15 16">R28058</strain>
    </source>
</reference>
<dbReference type="SUPFAM" id="SSF56327">
    <property type="entry name" value="LDH C-terminal domain-like"/>
    <property type="match status" value="1"/>
</dbReference>
<dbReference type="Gene3D" id="3.40.50.720">
    <property type="entry name" value="NAD(P)-binding Rossmann-like Domain"/>
    <property type="match status" value="1"/>
</dbReference>
<feature type="binding site" evidence="10">
    <location>
        <position position="150"/>
    </location>
    <ligand>
        <name>substrate</name>
    </ligand>
</feature>
<dbReference type="FunFam" id="3.40.50.720:FF:000163">
    <property type="entry name" value="6-phospho-beta-glucosidase"/>
    <property type="match status" value="1"/>
</dbReference>
<dbReference type="Gene3D" id="3.90.110.10">
    <property type="entry name" value="Lactate dehydrogenase/glycoside hydrolase, family 4, C-terminal"/>
    <property type="match status" value="1"/>
</dbReference>
<evidence type="ECO:0000256" key="8">
    <source>
        <dbReference type="ARBA" id="ARBA00023295"/>
    </source>
</evidence>
<dbReference type="RefSeq" id="WP_055343314.1">
    <property type="nucleotide sequence ID" value="NZ_CDNI01000001.1"/>
</dbReference>
<proteinExistence type="inferred from homology"/>
<evidence type="ECO:0000256" key="9">
    <source>
        <dbReference type="ARBA" id="ARBA00066487"/>
    </source>
</evidence>
<keyword evidence="5 13" id="KW-0520">NAD</keyword>
<evidence type="ECO:0000256" key="12">
    <source>
        <dbReference type="PIRSR" id="PIRSR601088-4"/>
    </source>
</evidence>